<feature type="region of interest" description="Disordered" evidence="1">
    <location>
        <begin position="36"/>
        <end position="62"/>
    </location>
</feature>
<gene>
    <name evidence="3" type="ORF">HK105_206938</name>
</gene>
<accession>A0ABR4N1R6</accession>
<evidence type="ECO:0000313" key="3">
    <source>
        <dbReference type="EMBL" id="KAL2913478.1"/>
    </source>
</evidence>
<protein>
    <recommendedName>
        <fullName evidence="5">J domain-containing protein</fullName>
    </recommendedName>
</protein>
<dbReference type="Proteomes" id="UP001527925">
    <property type="component" value="Unassembled WGS sequence"/>
</dbReference>
<dbReference type="Gene3D" id="1.10.287.110">
    <property type="entry name" value="DnaJ domain"/>
    <property type="match status" value="1"/>
</dbReference>
<feature type="compositionally biased region" description="Low complexity" evidence="1">
    <location>
        <begin position="41"/>
        <end position="57"/>
    </location>
</feature>
<keyword evidence="2" id="KW-1133">Transmembrane helix</keyword>
<evidence type="ECO:0008006" key="5">
    <source>
        <dbReference type="Google" id="ProtNLM"/>
    </source>
</evidence>
<comment type="caution">
    <text evidence="3">The sequence shown here is derived from an EMBL/GenBank/DDBJ whole genome shotgun (WGS) entry which is preliminary data.</text>
</comment>
<dbReference type="InterPro" id="IPR018253">
    <property type="entry name" value="DnaJ_domain_CS"/>
</dbReference>
<proteinExistence type="predicted"/>
<dbReference type="SUPFAM" id="SSF46565">
    <property type="entry name" value="Chaperone J-domain"/>
    <property type="match status" value="1"/>
</dbReference>
<evidence type="ECO:0000256" key="2">
    <source>
        <dbReference type="SAM" id="Phobius"/>
    </source>
</evidence>
<dbReference type="EMBL" id="JADGIZ020000045">
    <property type="protein sequence ID" value="KAL2913478.1"/>
    <property type="molecule type" value="Genomic_DNA"/>
</dbReference>
<name>A0ABR4N1R6_9FUNG</name>
<feature type="transmembrane region" description="Helical" evidence="2">
    <location>
        <begin position="71"/>
        <end position="90"/>
    </location>
</feature>
<organism evidence="3 4">
    <name type="scientific">Polyrhizophydium stewartii</name>
    <dbReference type="NCBI Taxonomy" id="2732419"/>
    <lineage>
        <taxon>Eukaryota</taxon>
        <taxon>Fungi</taxon>
        <taxon>Fungi incertae sedis</taxon>
        <taxon>Chytridiomycota</taxon>
        <taxon>Chytridiomycota incertae sedis</taxon>
        <taxon>Chytridiomycetes</taxon>
        <taxon>Rhizophydiales</taxon>
        <taxon>Rhizophydiales incertae sedis</taxon>
        <taxon>Polyrhizophydium</taxon>
    </lineage>
</organism>
<evidence type="ECO:0000313" key="4">
    <source>
        <dbReference type="Proteomes" id="UP001527925"/>
    </source>
</evidence>
<keyword evidence="4" id="KW-1185">Reference proteome</keyword>
<reference evidence="3 4" key="1">
    <citation type="submission" date="2023-09" db="EMBL/GenBank/DDBJ databases">
        <title>Pangenome analysis of Batrachochytrium dendrobatidis and related Chytrids.</title>
        <authorList>
            <person name="Yacoub M.N."/>
            <person name="Stajich J.E."/>
            <person name="James T.Y."/>
        </authorList>
    </citation>
    <scope>NUCLEOTIDE SEQUENCE [LARGE SCALE GENOMIC DNA]</scope>
    <source>
        <strain evidence="3 4">JEL0888</strain>
    </source>
</reference>
<evidence type="ECO:0000256" key="1">
    <source>
        <dbReference type="SAM" id="MobiDB-lite"/>
    </source>
</evidence>
<sequence>MSLPESERKLKHERFVLIQEAYDLLQDEYRRHEYDSVSQRPSAYAASSQGSSPPGSYENVGSEPPFSKLEFVYPLFLGFLLVGIVGYIWINSNIESRKRQEDLAWEYYRIQRHRDGLGDIVGQAPLRKR</sequence>
<dbReference type="PROSITE" id="PS00636">
    <property type="entry name" value="DNAJ_1"/>
    <property type="match status" value="1"/>
</dbReference>
<dbReference type="InterPro" id="IPR036869">
    <property type="entry name" value="J_dom_sf"/>
</dbReference>
<keyword evidence="2" id="KW-0812">Transmembrane</keyword>
<keyword evidence="2" id="KW-0472">Membrane</keyword>